<feature type="region of interest" description="Disordered" evidence="1">
    <location>
        <begin position="106"/>
        <end position="127"/>
    </location>
</feature>
<name>A0AAD4RVL8_9MAGN</name>
<dbReference type="AlphaFoldDB" id="A0AAD4RVL8"/>
<dbReference type="Proteomes" id="UP001202328">
    <property type="component" value="Unassembled WGS sequence"/>
</dbReference>
<evidence type="ECO:0000256" key="1">
    <source>
        <dbReference type="SAM" id="MobiDB-lite"/>
    </source>
</evidence>
<protein>
    <submittedName>
        <fullName evidence="2">Uncharacterized protein</fullName>
    </submittedName>
</protein>
<organism evidence="2 3">
    <name type="scientific">Papaver atlanticum</name>
    <dbReference type="NCBI Taxonomy" id="357466"/>
    <lineage>
        <taxon>Eukaryota</taxon>
        <taxon>Viridiplantae</taxon>
        <taxon>Streptophyta</taxon>
        <taxon>Embryophyta</taxon>
        <taxon>Tracheophyta</taxon>
        <taxon>Spermatophyta</taxon>
        <taxon>Magnoliopsida</taxon>
        <taxon>Ranunculales</taxon>
        <taxon>Papaveraceae</taxon>
        <taxon>Papaveroideae</taxon>
        <taxon>Papaver</taxon>
    </lineage>
</organism>
<evidence type="ECO:0000313" key="3">
    <source>
        <dbReference type="Proteomes" id="UP001202328"/>
    </source>
</evidence>
<comment type="caution">
    <text evidence="2">The sequence shown here is derived from an EMBL/GenBank/DDBJ whole genome shotgun (WGS) entry which is preliminary data.</text>
</comment>
<sequence length="184" mass="20876">MLRHLLLRVTHKQARRLLQLNLQREIHSRNKTAMELIAKGWNALLKLMESLILLHLQAHVSTFNSELLIFTVELLYYSVKKILDSYLASGLLAQFQGLPHVGNPNQYPLSSSRAQNSGRDDSCLKDESEMEEISECSQPSTAHACFQTDNNMENSYIPVHSQDDFRLAEEFGLVELETSSPSCS</sequence>
<reference evidence="2" key="1">
    <citation type="submission" date="2022-04" db="EMBL/GenBank/DDBJ databases">
        <title>A functionally conserved STORR gene fusion in Papaver species that diverged 16.8 million years ago.</title>
        <authorList>
            <person name="Catania T."/>
        </authorList>
    </citation>
    <scope>NUCLEOTIDE SEQUENCE</scope>
    <source>
        <strain evidence="2">S-188037</strain>
    </source>
</reference>
<proteinExistence type="predicted"/>
<gene>
    <name evidence="2" type="ORF">MKW98_020410</name>
</gene>
<feature type="compositionally biased region" description="Basic and acidic residues" evidence="1">
    <location>
        <begin position="118"/>
        <end position="127"/>
    </location>
</feature>
<keyword evidence="3" id="KW-1185">Reference proteome</keyword>
<accession>A0AAD4RVL8</accession>
<dbReference type="EMBL" id="JAJJMB010017752">
    <property type="protein sequence ID" value="KAI3835294.1"/>
    <property type="molecule type" value="Genomic_DNA"/>
</dbReference>
<feature type="compositionally biased region" description="Polar residues" evidence="1">
    <location>
        <begin position="106"/>
        <end position="117"/>
    </location>
</feature>
<evidence type="ECO:0000313" key="2">
    <source>
        <dbReference type="EMBL" id="KAI3835294.1"/>
    </source>
</evidence>